<proteinExistence type="predicted"/>
<sequence length="583" mass="64008">MNKKMKRSLATIVLSAALLTTASFPAWAAEGVSSAVFAQTSTNTSYSLTDKVEVEIKSILNEHETDTTKLGAVIRIKNTTDKITRVPDFELRVRMADGIEYTLQPSARNPKSILPKTQQEISFLTNVERSDDAELSELSFVDVDMEVYPKKETTLLSLPVDTALVWKGSDSTITKSSALLKWGEAFTLPSLRSSVGFIPVDIHKEITAKGVSTVVQIQVVNPTNERLTVPNFGIDGKTESKVYSGNRAEATVVLDPGEKKYIHIVIPTDLDAEFTSLNVVTPESFFALQGDGKIQEETYRVGRANILLPIGAATQGVIPAPTYTLGTPVKLDSTNKFVPSNVDVSLVELHVTNNEDDGFNTAVAKFKLTNNSDRPIPIPAIQTELVSKDGYAYGGKRQAETALSVVPKASYVVSYSYSLPASETGEGLKMNLYSQQASGETTYKSLLATAKVPVQTNDLTSKVLNVYPYEITIRDWSLTAIYLAALSFDYKLKLDLDIQTDKQVTVDKFNSKLSFELFDNVGNPIGKTTTDLSGEGRMYSGSNTIDFNARSSQLDFPIQVKVYETFTNEFGETVKRFLTSFKQ</sequence>
<protein>
    <submittedName>
        <fullName evidence="2">Uncharacterized protein</fullName>
    </submittedName>
</protein>
<dbReference type="EMBL" id="WTUZ01000010">
    <property type="protein sequence ID" value="MZQ81787.1"/>
    <property type="molecule type" value="Genomic_DNA"/>
</dbReference>
<evidence type="ECO:0000256" key="1">
    <source>
        <dbReference type="SAM" id="SignalP"/>
    </source>
</evidence>
<evidence type="ECO:0000313" key="3">
    <source>
        <dbReference type="Proteomes" id="UP000481087"/>
    </source>
</evidence>
<dbReference type="RefSeq" id="WP_161406008.1">
    <property type="nucleotide sequence ID" value="NZ_WTUZ01000010.1"/>
</dbReference>
<keyword evidence="3" id="KW-1185">Reference proteome</keyword>
<reference evidence="2 3" key="1">
    <citation type="submission" date="2019-12" db="EMBL/GenBank/DDBJ databases">
        <title>Paenibacillus sp. nov. sp. isolated from soil.</title>
        <authorList>
            <person name="Kim J."/>
            <person name="Jeong S.E."/>
            <person name="Jung H.S."/>
            <person name="Jeon C.O."/>
        </authorList>
    </citation>
    <scope>NUCLEOTIDE SEQUENCE [LARGE SCALE GENOMIC DNA]</scope>
    <source>
        <strain evidence="2 3">5J-6</strain>
    </source>
</reference>
<gene>
    <name evidence="2" type="ORF">GQF01_06530</name>
</gene>
<dbReference type="AlphaFoldDB" id="A0A6L8UVA5"/>
<feature type="chain" id="PRO_5026891105" evidence="1">
    <location>
        <begin position="29"/>
        <end position="583"/>
    </location>
</feature>
<comment type="caution">
    <text evidence="2">The sequence shown here is derived from an EMBL/GenBank/DDBJ whole genome shotgun (WGS) entry which is preliminary data.</text>
</comment>
<name>A0A6L8UVA5_9BACL</name>
<organism evidence="2 3">
    <name type="scientific">Paenibacillus silvestris</name>
    <dbReference type="NCBI Taxonomy" id="2606219"/>
    <lineage>
        <taxon>Bacteria</taxon>
        <taxon>Bacillati</taxon>
        <taxon>Bacillota</taxon>
        <taxon>Bacilli</taxon>
        <taxon>Bacillales</taxon>
        <taxon>Paenibacillaceae</taxon>
        <taxon>Paenibacillus</taxon>
    </lineage>
</organism>
<feature type="signal peptide" evidence="1">
    <location>
        <begin position="1"/>
        <end position="28"/>
    </location>
</feature>
<accession>A0A6L8UVA5</accession>
<evidence type="ECO:0000313" key="2">
    <source>
        <dbReference type="EMBL" id="MZQ81787.1"/>
    </source>
</evidence>
<dbReference type="Proteomes" id="UP000481087">
    <property type="component" value="Unassembled WGS sequence"/>
</dbReference>
<keyword evidence="1" id="KW-0732">Signal</keyword>